<accession>A0A5C6M838</accession>
<proteinExistence type="predicted"/>
<reference evidence="1 2" key="2">
    <citation type="submission" date="2019-08" db="EMBL/GenBank/DDBJ databases">
        <authorList>
            <person name="Henke P."/>
        </authorList>
    </citation>
    <scope>NUCLEOTIDE SEQUENCE [LARGE SCALE GENOMIC DNA]</scope>
    <source>
        <strain evidence="1">Phe10_nw2017</strain>
    </source>
</reference>
<comment type="caution">
    <text evidence="1">The sequence shown here is derived from an EMBL/GenBank/DDBJ whole genome shotgun (WGS) entry which is preliminary data.</text>
</comment>
<evidence type="ECO:0000313" key="2">
    <source>
        <dbReference type="Proteomes" id="UP000321083"/>
    </source>
</evidence>
<organism evidence="1 2">
    <name type="scientific">Planctomyces bekefii</name>
    <dbReference type="NCBI Taxonomy" id="1653850"/>
    <lineage>
        <taxon>Bacteria</taxon>
        <taxon>Pseudomonadati</taxon>
        <taxon>Planctomycetota</taxon>
        <taxon>Planctomycetia</taxon>
        <taxon>Planctomycetales</taxon>
        <taxon>Planctomycetaceae</taxon>
        <taxon>Planctomyces</taxon>
    </lineage>
</organism>
<name>A0A5C6M838_9PLAN</name>
<gene>
    <name evidence="1" type="ORF">E3A20_05710</name>
</gene>
<dbReference type="AlphaFoldDB" id="A0A5C6M838"/>
<evidence type="ECO:0000313" key="1">
    <source>
        <dbReference type="EMBL" id="TWW10926.1"/>
    </source>
</evidence>
<dbReference type="EMBL" id="SRHE01000072">
    <property type="protein sequence ID" value="TWW10926.1"/>
    <property type="molecule type" value="Genomic_DNA"/>
</dbReference>
<keyword evidence="2" id="KW-1185">Reference proteome</keyword>
<protein>
    <submittedName>
        <fullName evidence="1">Uncharacterized protein</fullName>
    </submittedName>
</protein>
<sequence>MKSHDHEDCEHFPGTDHVAEVVLLQDPVGTTGLSALPESLADLDVFDVVDAEAAAASDISSPWIDVTTSEALLERSLQFLRDVLGDLIVTSAGEEVRERVSSEPPMLLPFELRHVRPDEMSSLEYRRLLGEGMSAGVEVWLSQPLAVLGNRSPLEAAGVPELRRSLTAAVLVLHDLLRRRDMDPAESVTFERLQLPARATFSFDGSAHLGAFNSLSLGRIDVDTVSGNLRELGSRLGMMGYVRLAERCFDRLLEQNQFEDWTEAVSACQTRASLARISNNLELACSMLDRARGLVTGPDAFRIRLELDIRHLSYLLDDVRNPAVKSLLHRFRDQYLIKVPELRELLADQLTAVGATDLLSELDGGLAGGAGSGGGLWLPGSSAEAPAAGGGQLWLPGQ</sequence>
<reference evidence="1 2" key="1">
    <citation type="submission" date="2019-08" db="EMBL/GenBank/DDBJ databases">
        <title>100 year-old enigma solved: identification of Planctomyces bekefii, the type genus and species of the phylum Planctomycetes.</title>
        <authorList>
            <person name="Svetlana D.N."/>
            <person name="Overmann J."/>
        </authorList>
    </citation>
    <scope>NUCLEOTIDE SEQUENCE [LARGE SCALE GENOMIC DNA]</scope>
    <source>
        <strain evidence="1">Phe10_nw2017</strain>
    </source>
</reference>
<dbReference type="Proteomes" id="UP000321083">
    <property type="component" value="Unassembled WGS sequence"/>
</dbReference>